<feature type="domain" description="Lipid/polyisoprenoid-binding YceI-like" evidence="2">
    <location>
        <begin position="2"/>
        <end position="171"/>
    </location>
</feature>
<comment type="caution">
    <text evidence="3">The sequence shown here is derived from an EMBL/GenBank/DDBJ whole genome shotgun (WGS) entry which is preliminary data.</text>
</comment>
<keyword evidence="4" id="KW-1185">Reference proteome</keyword>
<protein>
    <submittedName>
        <fullName evidence="3">Polyisoprenoid-binding protein</fullName>
    </submittedName>
</protein>
<dbReference type="SUPFAM" id="SSF101874">
    <property type="entry name" value="YceI-like"/>
    <property type="match status" value="1"/>
</dbReference>
<organism evidence="3 4">
    <name type="scientific">Dictyobacter arantiisoli</name>
    <dbReference type="NCBI Taxonomy" id="2014874"/>
    <lineage>
        <taxon>Bacteria</taxon>
        <taxon>Bacillati</taxon>
        <taxon>Chloroflexota</taxon>
        <taxon>Ktedonobacteria</taxon>
        <taxon>Ktedonobacterales</taxon>
        <taxon>Dictyobacteraceae</taxon>
        <taxon>Dictyobacter</taxon>
    </lineage>
</organism>
<dbReference type="OrthoDB" id="9811006at2"/>
<dbReference type="InterPro" id="IPR007372">
    <property type="entry name" value="Lipid/polyisoprenoid-bd_YceI"/>
</dbReference>
<proteinExistence type="inferred from homology"/>
<dbReference type="EMBL" id="BIXY01000043">
    <property type="protein sequence ID" value="GCF09467.1"/>
    <property type="molecule type" value="Genomic_DNA"/>
</dbReference>
<sequence length="174" mass="20022">MIFEIDPLHSVVEFAVRHLMISVVKGRFSDVHGSIELDTQHPERSWVKAQVKTDSIYTGSTRRDAHLRSSDFFDVYRYPMLTFESTQMKQVDQNHCILNGDLLLHGVKKTVAFQVAYTGQNRDPLTNTWRIGLSATTIIDRRDFNMQFNQITDGISLVGNETRLEIFTEAIQML</sequence>
<evidence type="ECO:0000313" key="3">
    <source>
        <dbReference type="EMBL" id="GCF09467.1"/>
    </source>
</evidence>
<evidence type="ECO:0000259" key="2">
    <source>
        <dbReference type="SMART" id="SM00867"/>
    </source>
</evidence>
<name>A0A5A5TDM4_9CHLR</name>
<dbReference type="AlphaFoldDB" id="A0A5A5TDM4"/>
<gene>
    <name evidence="3" type="ORF">KDI_30310</name>
</gene>
<dbReference type="RefSeq" id="WP_149402404.1">
    <property type="nucleotide sequence ID" value="NZ_BIXY01000043.1"/>
</dbReference>
<reference evidence="3 4" key="1">
    <citation type="submission" date="2019-01" db="EMBL/GenBank/DDBJ databases">
        <title>Draft genome sequence of Dictyobacter sp. Uno17.</title>
        <authorList>
            <person name="Wang C.M."/>
            <person name="Zheng Y."/>
            <person name="Sakai Y."/>
            <person name="Abe K."/>
            <person name="Yokota A."/>
            <person name="Yabe S."/>
        </authorList>
    </citation>
    <scope>NUCLEOTIDE SEQUENCE [LARGE SCALE GENOMIC DNA]</scope>
    <source>
        <strain evidence="3 4">Uno17</strain>
    </source>
</reference>
<dbReference type="SMART" id="SM00867">
    <property type="entry name" value="YceI"/>
    <property type="match status" value="1"/>
</dbReference>
<dbReference type="PANTHER" id="PTHR34406:SF1">
    <property type="entry name" value="PROTEIN YCEI"/>
    <property type="match status" value="1"/>
</dbReference>
<evidence type="ECO:0000313" key="4">
    <source>
        <dbReference type="Proteomes" id="UP000322530"/>
    </source>
</evidence>
<accession>A0A5A5TDM4</accession>
<dbReference type="InterPro" id="IPR036761">
    <property type="entry name" value="TTHA0802/YceI-like_sf"/>
</dbReference>
<dbReference type="PANTHER" id="PTHR34406">
    <property type="entry name" value="PROTEIN YCEI"/>
    <property type="match status" value="1"/>
</dbReference>
<dbReference type="Proteomes" id="UP000322530">
    <property type="component" value="Unassembled WGS sequence"/>
</dbReference>
<comment type="similarity">
    <text evidence="1">Belongs to the UPF0312 family.</text>
</comment>
<dbReference type="Pfam" id="PF04264">
    <property type="entry name" value="YceI"/>
    <property type="match status" value="1"/>
</dbReference>
<evidence type="ECO:0000256" key="1">
    <source>
        <dbReference type="ARBA" id="ARBA00008812"/>
    </source>
</evidence>
<dbReference type="Gene3D" id="2.40.128.110">
    <property type="entry name" value="Lipid/polyisoprenoid-binding, YceI-like"/>
    <property type="match status" value="1"/>
</dbReference>